<evidence type="ECO:0000313" key="2">
    <source>
        <dbReference type="EMBL" id="SVP89144.1"/>
    </source>
</evidence>
<protein>
    <recommendedName>
        <fullName evidence="1">NFACT RNA-binding domain-containing protein</fullName>
    </recommendedName>
</protein>
<organism evidence="2">
    <name type="scientific">Theileria annulata</name>
    <dbReference type="NCBI Taxonomy" id="5874"/>
    <lineage>
        <taxon>Eukaryota</taxon>
        <taxon>Sar</taxon>
        <taxon>Alveolata</taxon>
        <taxon>Apicomplexa</taxon>
        <taxon>Aconoidasida</taxon>
        <taxon>Piroplasmida</taxon>
        <taxon>Theileriidae</taxon>
        <taxon>Theileria</taxon>
    </lineage>
</organism>
<dbReference type="GO" id="GO:0072344">
    <property type="term" value="P:rescue of stalled ribosome"/>
    <property type="evidence" value="ECO:0007669"/>
    <property type="project" value="TreeGrafter"/>
</dbReference>
<dbReference type="EMBL" id="UIVS01000001">
    <property type="protein sequence ID" value="SVP90284.1"/>
    <property type="molecule type" value="Genomic_DNA"/>
</dbReference>
<dbReference type="GO" id="GO:0043023">
    <property type="term" value="F:ribosomal large subunit binding"/>
    <property type="evidence" value="ECO:0007669"/>
    <property type="project" value="TreeGrafter"/>
</dbReference>
<dbReference type="PANTHER" id="PTHR15239:SF6">
    <property type="entry name" value="RIBOSOME QUALITY CONTROL COMPLEX SUBUNIT NEMF"/>
    <property type="match status" value="1"/>
</dbReference>
<sequence length="636" mass="73222">MYKKVFIVMLIKLINRKSLCFISNKLSANFRFKGLKIPISTTRNLQLKSQVPSHLPQVTTQTLDKHDITQNTPNLPDITKQICDKYEQIRTDKVELLEVDNGVLKKNLCLKTYCNLVKYAKELNTVFDKSTFIGCTLLEQEKNKNDSFDYVDGSQMGVDKCILHFRGYERGELLCLCFSPKFFPLIPTPSVPYRSFTERRLEYFEHVLSGLTGLRLSKIHTPYHFRNVISMDFCDAVDPDKVIYKLIVLSDRTNKLLLVDNSDETVLGSSETLIDPKDNPAGDNGEVGRIFSLPVINKKTPRVDENFEEFRLNFKNLNNMSIIKAMLSVYEGIDYTFLTSLCSKLSIDPSTLFYRIPDLNLFHSEFINKIRQTIDNSGSYNDMIGMIYNIYGGTSPVYRLNRLLEKTTKLSVEFKEKLEKIAKQCADDENYEKLSMVNEKIENITDYQNAINDIKLTNDVKKLPNLEEFHEQLLMINDLKSYKILKKKKKVQKVKVLKVTKKTKKVGKILHVPVNDRDDSPMMIVGKNAKQNEVVTHDMREKGDLWLHTKDCPGSHVILRNFRNDDHSIQIAADVASFFSKYKQFENVQVIVADIEKVKKEKNSQIGAVTVQEFKTIVGSPKRGDQFIQQHKLKSA</sequence>
<reference evidence="2" key="1">
    <citation type="submission" date="2018-07" db="EMBL/GenBank/DDBJ databases">
        <authorList>
            <person name="Quirk P.G."/>
            <person name="Krulwich T.A."/>
        </authorList>
    </citation>
    <scope>NUCLEOTIDE SEQUENCE</scope>
    <source>
        <strain evidence="2">Anand</strain>
    </source>
</reference>
<evidence type="ECO:0000259" key="1">
    <source>
        <dbReference type="Pfam" id="PF05670"/>
    </source>
</evidence>
<feature type="domain" description="NFACT RNA-binding" evidence="1">
    <location>
        <begin position="520"/>
        <end position="603"/>
    </location>
</feature>
<dbReference type="InterPro" id="IPR008532">
    <property type="entry name" value="NFACT_RNA-bd"/>
</dbReference>
<dbReference type="GO" id="GO:0000049">
    <property type="term" value="F:tRNA binding"/>
    <property type="evidence" value="ECO:0007669"/>
    <property type="project" value="TreeGrafter"/>
</dbReference>
<evidence type="ECO:0000313" key="3">
    <source>
        <dbReference type="EMBL" id="SVP90284.1"/>
    </source>
</evidence>
<name>A0A3B0MHC7_THEAN</name>
<dbReference type="VEuPathDB" id="PiroplasmaDB:TA16770"/>
<dbReference type="PANTHER" id="PTHR15239">
    <property type="entry name" value="NUCLEAR EXPORT MEDIATOR FACTOR NEMF"/>
    <property type="match status" value="1"/>
</dbReference>
<dbReference type="GO" id="GO:1990112">
    <property type="term" value="C:RQC complex"/>
    <property type="evidence" value="ECO:0007669"/>
    <property type="project" value="TreeGrafter"/>
</dbReference>
<gene>
    <name evidence="2" type="ORF">TAT_000099600</name>
    <name evidence="3" type="ORF">TAV_000098900</name>
</gene>
<dbReference type="AlphaFoldDB" id="A0A3B0MHC7"/>
<dbReference type="EMBL" id="UIVT01000001">
    <property type="protein sequence ID" value="SVP89144.1"/>
    <property type="molecule type" value="Genomic_DNA"/>
</dbReference>
<proteinExistence type="predicted"/>
<dbReference type="Pfam" id="PF05670">
    <property type="entry name" value="NFACT-R_1"/>
    <property type="match status" value="1"/>
</dbReference>
<accession>A0A3B0MHC7</accession>
<dbReference type="InterPro" id="IPR051608">
    <property type="entry name" value="RQC_Subunit_NEMF"/>
</dbReference>